<keyword evidence="8" id="KW-0812">Transmembrane</keyword>
<dbReference type="PROSITE" id="PS50109">
    <property type="entry name" value="HIS_KIN"/>
    <property type="match status" value="1"/>
</dbReference>
<accession>A0A644SWJ2</accession>
<dbReference type="AlphaFoldDB" id="A0A644SWJ2"/>
<evidence type="ECO:0000259" key="9">
    <source>
        <dbReference type="PROSITE" id="PS50109"/>
    </source>
</evidence>
<dbReference type="InterPro" id="IPR036890">
    <property type="entry name" value="HATPase_C_sf"/>
</dbReference>
<proteinExistence type="predicted"/>
<feature type="region of interest" description="Disordered" evidence="7">
    <location>
        <begin position="322"/>
        <end position="345"/>
    </location>
</feature>
<reference evidence="10" key="1">
    <citation type="submission" date="2019-08" db="EMBL/GenBank/DDBJ databases">
        <authorList>
            <person name="Kucharzyk K."/>
            <person name="Murdoch R.W."/>
            <person name="Higgins S."/>
            <person name="Loffler F."/>
        </authorList>
    </citation>
    <scope>NUCLEOTIDE SEQUENCE</scope>
</reference>
<dbReference type="PANTHER" id="PTHR43065">
    <property type="entry name" value="SENSOR HISTIDINE KINASE"/>
    <property type="match status" value="1"/>
</dbReference>
<dbReference type="InterPro" id="IPR004358">
    <property type="entry name" value="Sig_transdc_His_kin-like_C"/>
</dbReference>
<evidence type="ECO:0000313" key="10">
    <source>
        <dbReference type="EMBL" id="MPL59089.1"/>
    </source>
</evidence>
<evidence type="ECO:0000256" key="6">
    <source>
        <dbReference type="ARBA" id="ARBA00023012"/>
    </source>
</evidence>
<keyword evidence="5" id="KW-0067">ATP-binding</keyword>
<keyword evidence="1" id="KW-0597">Phosphoprotein</keyword>
<protein>
    <submittedName>
        <fullName evidence="10">Adaptive-response sensory-kinase SasA</fullName>
        <ecNumber evidence="10">2.7.-.-</ecNumber>
    </submittedName>
</protein>
<evidence type="ECO:0000256" key="1">
    <source>
        <dbReference type="ARBA" id="ARBA00022553"/>
    </source>
</evidence>
<dbReference type="PANTHER" id="PTHR43065:SF10">
    <property type="entry name" value="PEROXIDE STRESS-ACTIVATED HISTIDINE KINASE MAK3"/>
    <property type="match status" value="1"/>
</dbReference>
<evidence type="ECO:0000256" key="2">
    <source>
        <dbReference type="ARBA" id="ARBA00022679"/>
    </source>
</evidence>
<keyword evidence="3" id="KW-0547">Nucleotide-binding</keyword>
<keyword evidence="8" id="KW-1133">Transmembrane helix</keyword>
<feature type="transmembrane region" description="Helical" evidence="8">
    <location>
        <begin position="252"/>
        <end position="274"/>
    </location>
</feature>
<evidence type="ECO:0000256" key="5">
    <source>
        <dbReference type="ARBA" id="ARBA00022840"/>
    </source>
</evidence>
<feature type="compositionally biased region" description="Basic and acidic residues" evidence="7">
    <location>
        <begin position="335"/>
        <end position="345"/>
    </location>
</feature>
<dbReference type="GO" id="GO:0005524">
    <property type="term" value="F:ATP binding"/>
    <property type="evidence" value="ECO:0007669"/>
    <property type="project" value="UniProtKB-KW"/>
</dbReference>
<dbReference type="GO" id="GO:0000160">
    <property type="term" value="P:phosphorelay signal transduction system"/>
    <property type="evidence" value="ECO:0007669"/>
    <property type="project" value="UniProtKB-KW"/>
</dbReference>
<keyword evidence="2 10" id="KW-0808">Transferase</keyword>
<dbReference type="PRINTS" id="PR00344">
    <property type="entry name" value="BCTRLSENSOR"/>
</dbReference>
<organism evidence="10">
    <name type="scientific">bioreactor metagenome</name>
    <dbReference type="NCBI Taxonomy" id="1076179"/>
    <lineage>
        <taxon>unclassified sequences</taxon>
        <taxon>metagenomes</taxon>
        <taxon>ecological metagenomes</taxon>
    </lineage>
</organism>
<name>A0A644SWJ2_9ZZZZ</name>
<keyword evidence="6" id="KW-0902">Two-component regulatory system</keyword>
<dbReference type="SUPFAM" id="SSF55874">
    <property type="entry name" value="ATPase domain of HSP90 chaperone/DNA topoisomerase II/histidine kinase"/>
    <property type="match status" value="1"/>
</dbReference>
<dbReference type="EC" id="2.7.-.-" evidence="10"/>
<dbReference type="GO" id="GO:0016301">
    <property type="term" value="F:kinase activity"/>
    <property type="evidence" value="ECO:0007669"/>
    <property type="project" value="UniProtKB-KW"/>
</dbReference>
<feature type="compositionally biased region" description="Low complexity" evidence="7">
    <location>
        <begin position="32"/>
        <end position="41"/>
    </location>
</feature>
<keyword evidence="4 10" id="KW-0418">Kinase</keyword>
<dbReference type="Pfam" id="PF02518">
    <property type="entry name" value="HATPase_c"/>
    <property type="match status" value="1"/>
</dbReference>
<evidence type="ECO:0000256" key="7">
    <source>
        <dbReference type="SAM" id="MobiDB-lite"/>
    </source>
</evidence>
<sequence length="533" mass="58410">MYHGLKRRNKQEPRRGTLSGTLAGNLGDPPARSSVGGSRSGSIAPMKGKGFSNKFSLVLLLGATLVLISALALLWAMVLREGARREMLLEYEAFRASSAVVDEYRRDSSYTGKENERVLGFGFYTYDGNAIARQGNAPEHIDVQESLMRRRQDREGLGLPGSVTVEFNPGGKSLVLLRYSGFQNSARGAGATAMPLGPRMQRGRSDSSVPGSLNQESIPRASGIFPLMAMSGNYLVWMEYSTAGLGAERLGYFWAASVISLILVALFIMLIFLYRHNEALRGREAQTRELVQLGEAARTLVHEIKNPLGIMRIQTSAIRRTASAQAKAPPGASQDEEKKKDPSPTADLEKILRSSDLIEGEILRLSGLADRIREFLQPGQAKTVRLDLRQYLDRYASRYRDSAGGGIQAMLPEEREALAMVDEEKLTTALDNLLRNALEALEGLPEEERRIGIRLFRRDSSWVIAVADRGRGIPPELSKRLFDPFFTTKEKGSGIGLALAKRLVESFGAVLSYEGSDGGRGAVFSISVPALKT</sequence>
<gene>
    <name evidence="10" type="primary">sasA_11</name>
    <name evidence="10" type="ORF">SDC9_04637</name>
</gene>
<evidence type="ECO:0000256" key="8">
    <source>
        <dbReference type="SAM" id="Phobius"/>
    </source>
</evidence>
<keyword evidence="8" id="KW-0472">Membrane</keyword>
<evidence type="ECO:0000256" key="3">
    <source>
        <dbReference type="ARBA" id="ARBA00022741"/>
    </source>
</evidence>
<dbReference type="Gene3D" id="1.10.287.130">
    <property type="match status" value="1"/>
</dbReference>
<feature type="region of interest" description="Disordered" evidence="7">
    <location>
        <begin position="1"/>
        <end position="41"/>
    </location>
</feature>
<evidence type="ECO:0000256" key="4">
    <source>
        <dbReference type="ARBA" id="ARBA00022777"/>
    </source>
</evidence>
<dbReference type="EMBL" id="VSSQ01000008">
    <property type="protein sequence ID" value="MPL59089.1"/>
    <property type="molecule type" value="Genomic_DNA"/>
</dbReference>
<dbReference type="InterPro" id="IPR005467">
    <property type="entry name" value="His_kinase_dom"/>
</dbReference>
<dbReference type="InterPro" id="IPR003594">
    <property type="entry name" value="HATPase_dom"/>
</dbReference>
<feature type="domain" description="Histidine kinase" evidence="9">
    <location>
        <begin position="299"/>
        <end position="532"/>
    </location>
</feature>
<dbReference type="Gene3D" id="3.30.565.10">
    <property type="entry name" value="Histidine kinase-like ATPase, C-terminal domain"/>
    <property type="match status" value="1"/>
</dbReference>
<feature type="region of interest" description="Disordered" evidence="7">
    <location>
        <begin position="190"/>
        <end position="213"/>
    </location>
</feature>
<comment type="caution">
    <text evidence="10">The sequence shown here is derived from an EMBL/GenBank/DDBJ whole genome shotgun (WGS) entry which is preliminary data.</text>
</comment>
<feature type="transmembrane region" description="Helical" evidence="8">
    <location>
        <begin position="55"/>
        <end position="79"/>
    </location>
</feature>
<dbReference type="SMART" id="SM00387">
    <property type="entry name" value="HATPase_c"/>
    <property type="match status" value="1"/>
</dbReference>